<keyword evidence="3" id="KW-0378">Hydrolase</keyword>
<protein>
    <submittedName>
        <fullName evidence="3">D-tyrosyl-tRNA(Tyr) deacylase</fullName>
        <ecNumber evidence="3">3.1.-.-</ecNumber>
    </submittedName>
</protein>
<dbReference type="Gene3D" id="3.50.80.10">
    <property type="entry name" value="D-tyrosyl-tRNA(Tyr) deacylase"/>
    <property type="match status" value="1"/>
</dbReference>
<dbReference type="PANTHER" id="PTHR10472">
    <property type="entry name" value="D-TYROSYL-TRNA TYR DEACYLASE"/>
    <property type="match status" value="1"/>
</dbReference>
<dbReference type="AlphaFoldDB" id="A0A380FJ73"/>
<dbReference type="GO" id="GO:0005737">
    <property type="term" value="C:cytoplasm"/>
    <property type="evidence" value="ECO:0007669"/>
    <property type="project" value="InterPro"/>
</dbReference>
<dbReference type="STRING" id="1293.SH09_04895"/>
<keyword evidence="2" id="KW-0694">RNA-binding</keyword>
<proteinExistence type="inferred from homology"/>
<dbReference type="Pfam" id="PF02580">
    <property type="entry name" value="Tyr_Deacylase"/>
    <property type="match status" value="1"/>
</dbReference>
<comment type="similarity">
    <text evidence="1">Belongs to the DTD family.</text>
</comment>
<dbReference type="InterPro" id="IPR003732">
    <property type="entry name" value="Daa-tRNA_deacyls_DTD"/>
</dbReference>
<dbReference type="GO" id="GO:0051500">
    <property type="term" value="F:D-tyrosyl-tRNA(Tyr) deacylase activity"/>
    <property type="evidence" value="ECO:0007669"/>
    <property type="project" value="TreeGrafter"/>
</dbReference>
<dbReference type="EC" id="3.1.-.-" evidence="3"/>
<name>A0A380FJ73_STAGA</name>
<dbReference type="GO" id="GO:0003723">
    <property type="term" value="F:RNA binding"/>
    <property type="evidence" value="ECO:0007669"/>
    <property type="project" value="UniProtKB-KW"/>
</dbReference>
<reference evidence="3 4" key="1">
    <citation type="submission" date="2018-06" db="EMBL/GenBank/DDBJ databases">
        <authorList>
            <consortium name="Pathogen Informatics"/>
            <person name="Doyle S."/>
        </authorList>
    </citation>
    <scope>NUCLEOTIDE SEQUENCE [LARGE SCALE GENOMIC DNA]</scope>
    <source>
        <strain evidence="3 4">NCTC12195</strain>
    </source>
</reference>
<sequence>MFTRLQEFGIRGATYMKIVVQRVKEASVSNGTIDNQIKQGYCLLVGIGSESTEADIEALAKKIVNARLFEDEQGKLNLNIQQIEGEILSISQFTLYADVRKEIDQDSHVLCHQNKQMNFMKSLMTHCVLMESMY</sequence>
<accession>A0A380FJ73</accession>
<dbReference type="Proteomes" id="UP000255277">
    <property type="component" value="Unassembled WGS sequence"/>
</dbReference>
<evidence type="ECO:0000313" key="4">
    <source>
        <dbReference type="Proteomes" id="UP000255277"/>
    </source>
</evidence>
<dbReference type="InterPro" id="IPR023509">
    <property type="entry name" value="DTD-like_sf"/>
</dbReference>
<evidence type="ECO:0000313" key="3">
    <source>
        <dbReference type="EMBL" id="SUM33396.1"/>
    </source>
</evidence>
<dbReference type="SUPFAM" id="SSF69500">
    <property type="entry name" value="DTD-like"/>
    <property type="match status" value="1"/>
</dbReference>
<organism evidence="3 4">
    <name type="scientific">Staphylococcus gallinarum</name>
    <dbReference type="NCBI Taxonomy" id="1293"/>
    <lineage>
        <taxon>Bacteria</taxon>
        <taxon>Bacillati</taxon>
        <taxon>Bacillota</taxon>
        <taxon>Bacilli</taxon>
        <taxon>Bacillales</taxon>
        <taxon>Staphylococcaceae</taxon>
        <taxon>Staphylococcus</taxon>
    </lineage>
</organism>
<dbReference type="PANTHER" id="PTHR10472:SF5">
    <property type="entry name" value="D-AMINOACYL-TRNA DEACYLASE 1"/>
    <property type="match status" value="1"/>
</dbReference>
<evidence type="ECO:0000256" key="2">
    <source>
        <dbReference type="ARBA" id="ARBA00022884"/>
    </source>
</evidence>
<evidence type="ECO:0000256" key="1">
    <source>
        <dbReference type="ARBA" id="ARBA00009673"/>
    </source>
</evidence>
<gene>
    <name evidence="3" type="primary">dtd</name>
    <name evidence="3" type="ORF">NCTC12195_02856</name>
</gene>
<dbReference type="EMBL" id="UHDK01000001">
    <property type="protein sequence ID" value="SUM33396.1"/>
    <property type="molecule type" value="Genomic_DNA"/>
</dbReference>